<gene>
    <name evidence="2" type="ORF">g.44286</name>
</gene>
<feature type="region of interest" description="Disordered" evidence="1">
    <location>
        <begin position="1"/>
        <end position="68"/>
    </location>
</feature>
<name>A0A1B6H3G6_9HEMI</name>
<protein>
    <submittedName>
        <fullName evidence="2">Uncharacterized protein</fullName>
    </submittedName>
</protein>
<dbReference type="AlphaFoldDB" id="A0A1B6H3G6"/>
<evidence type="ECO:0000256" key="1">
    <source>
        <dbReference type="SAM" id="MobiDB-lite"/>
    </source>
</evidence>
<reference evidence="2" key="1">
    <citation type="submission" date="2015-11" db="EMBL/GenBank/DDBJ databases">
        <title>De novo transcriptome assembly of four potential Pierce s Disease insect vectors from Arizona vineyards.</title>
        <authorList>
            <person name="Tassone E.E."/>
        </authorList>
    </citation>
    <scope>NUCLEOTIDE SEQUENCE</scope>
</reference>
<accession>A0A1B6H3G6</accession>
<feature type="non-terminal residue" evidence="2">
    <location>
        <position position="100"/>
    </location>
</feature>
<dbReference type="EMBL" id="GECZ01000568">
    <property type="protein sequence ID" value="JAS69201.1"/>
    <property type="molecule type" value="Transcribed_RNA"/>
</dbReference>
<evidence type="ECO:0000313" key="2">
    <source>
        <dbReference type="EMBL" id="JAS69201.1"/>
    </source>
</evidence>
<feature type="compositionally biased region" description="Acidic residues" evidence="1">
    <location>
        <begin position="1"/>
        <end position="13"/>
    </location>
</feature>
<proteinExistence type="predicted"/>
<feature type="non-terminal residue" evidence="2">
    <location>
        <position position="1"/>
    </location>
</feature>
<sequence length="100" mass="11166">TLTDDTQTDDLQTDDPHTAADSEIPGNILVTPNAQQAKKIKPRDPVSVTPSSVRPAKKLKSKEPPKPMSEFEKAVLQTKKEKLALLKEPEDDDMFFFKSM</sequence>
<organism evidence="2">
    <name type="scientific">Cuerna arida</name>
    <dbReference type="NCBI Taxonomy" id="1464854"/>
    <lineage>
        <taxon>Eukaryota</taxon>
        <taxon>Metazoa</taxon>
        <taxon>Ecdysozoa</taxon>
        <taxon>Arthropoda</taxon>
        <taxon>Hexapoda</taxon>
        <taxon>Insecta</taxon>
        <taxon>Pterygota</taxon>
        <taxon>Neoptera</taxon>
        <taxon>Paraneoptera</taxon>
        <taxon>Hemiptera</taxon>
        <taxon>Auchenorrhyncha</taxon>
        <taxon>Membracoidea</taxon>
        <taxon>Cicadellidae</taxon>
        <taxon>Cicadellinae</taxon>
        <taxon>Proconiini</taxon>
        <taxon>Cuerna</taxon>
    </lineage>
</organism>